<dbReference type="InterPro" id="IPR028261">
    <property type="entry name" value="DPD_II"/>
</dbReference>
<dbReference type="PROSITE" id="PS00198">
    <property type="entry name" value="4FE4S_FER_1"/>
    <property type="match status" value="1"/>
</dbReference>
<dbReference type="PANTHER" id="PTHR42783:SF3">
    <property type="entry name" value="GLUTAMATE SYNTHASE [NADPH] SMALL CHAIN-RELATED"/>
    <property type="match status" value="1"/>
</dbReference>
<dbReference type="AlphaFoldDB" id="A0A8J6NM54"/>
<feature type="domain" description="4Fe-4S ferredoxin-type" evidence="4">
    <location>
        <begin position="587"/>
        <end position="616"/>
    </location>
</feature>
<dbReference type="GO" id="GO:0046872">
    <property type="term" value="F:metal ion binding"/>
    <property type="evidence" value="ECO:0007669"/>
    <property type="project" value="UniProtKB-KW"/>
</dbReference>
<dbReference type="PRINTS" id="PR00419">
    <property type="entry name" value="ADXRDTASE"/>
</dbReference>
<gene>
    <name evidence="5" type="ORF">H8E29_10465</name>
</gene>
<dbReference type="Gene3D" id="3.50.50.60">
    <property type="entry name" value="FAD/NAD(P)-binding domain"/>
    <property type="match status" value="3"/>
</dbReference>
<dbReference type="InterPro" id="IPR017896">
    <property type="entry name" value="4Fe4S_Fe-S-bd"/>
</dbReference>
<dbReference type="PROSITE" id="PS51379">
    <property type="entry name" value="4FE4S_FER_2"/>
    <property type="match status" value="2"/>
</dbReference>
<dbReference type="InterPro" id="IPR023753">
    <property type="entry name" value="FAD/NAD-binding_dom"/>
</dbReference>
<dbReference type="GO" id="GO:0016491">
    <property type="term" value="F:oxidoreductase activity"/>
    <property type="evidence" value="ECO:0007669"/>
    <property type="project" value="InterPro"/>
</dbReference>
<evidence type="ECO:0000259" key="4">
    <source>
        <dbReference type="PROSITE" id="PS51379"/>
    </source>
</evidence>
<evidence type="ECO:0000256" key="2">
    <source>
        <dbReference type="ARBA" id="ARBA00023004"/>
    </source>
</evidence>
<reference evidence="5 6" key="1">
    <citation type="submission" date="2020-08" db="EMBL/GenBank/DDBJ databases">
        <title>Bridging the membrane lipid divide: bacteria of the FCB group superphylum have the potential to synthesize archaeal ether lipids.</title>
        <authorList>
            <person name="Villanueva L."/>
            <person name="Von Meijenfeldt F.A.B."/>
            <person name="Westbye A.B."/>
            <person name="Yadav S."/>
            <person name="Hopmans E.C."/>
            <person name="Dutilh B.E."/>
            <person name="Sinninghe Damste J.S."/>
        </authorList>
    </citation>
    <scope>NUCLEOTIDE SEQUENCE [LARGE SCALE GENOMIC DNA]</scope>
    <source>
        <strain evidence="5">NIOZ-UU36</strain>
    </source>
</reference>
<feature type="domain" description="4Fe-4S ferredoxin-type" evidence="4">
    <location>
        <begin position="650"/>
        <end position="680"/>
    </location>
</feature>
<keyword evidence="2" id="KW-0408">Iron</keyword>
<dbReference type="EMBL" id="JACNJN010000119">
    <property type="protein sequence ID" value="MBC8335680.1"/>
    <property type="molecule type" value="Genomic_DNA"/>
</dbReference>
<dbReference type="InterPro" id="IPR017900">
    <property type="entry name" value="4Fe4S_Fe_S_CS"/>
</dbReference>
<name>A0A8J6NM54_9CHLR</name>
<dbReference type="Pfam" id="PF07992">
    <property type="entry name" value="Pyr_redox_2"/>
    <property type="match status" value="1"/>
</dbReference>
<dbReference type="InterPro" id="IPR009051">
    <property type="entry name" value="Helical_ferredxn"/>
</dbReference>
<dbReference type="SUPFAM" id="SSF46548">
    <property type="entry name" value="alpha-helical ferredoxin"/>
    <property type="match status" value="2"/>
</dbReference>
<dbReference type="GO" id="GO:0051536">
    <property type="term" value="F:iron-sulfur cluster binding"/>
    <property type="evidence" value="ECO:0007669"/>
    <property type="project" value="UniProtKB-KW"/>
</dbReference>
<dbReference type="Pfam" id="PF14691">
    <property type="entry name" value="Fer4_20"/>
    <property type="match status" value="1"/>
</dbReference>
<keyword evidence="3" id="KW-0411">Iron-sulfur</keyword>
<organism evidence="5 6">
    <name type="scientific">Candidatus Desulfolinea nitratireducens</name>
    <dbReference type="NCBI Taxonomy" id="2841698"/>
    <lineage>
        <taxon>Bacteria</taxon>
        <taxon>Bacillati</taxon>
        <taxon>Chloroflexota</taxon>
        <taxon>Anaerolineae</taxon>
        <taxon>Anaerolineales</taxon>
        <taxon>Anaerolineales incertae sedis</taxon>
        <taxon>Candidatus Desulfolinea</taxon>
    </lineage>
</organism>
<dbReference type="SUPFAM" id="SSF51905">
    <property type="entry name" value="FAD/NAD(P)-binding domain"/>
    <property type="match status" value="1"/>
</dbReference>
<sequence length="690" mass="75253">MTFKYQVTVPGIDDWRDMISCQAACPVNTDARGYVTAMARGEMELAFEISHDPNPLSTICGRICGAPCEVACRRGAVVSPDAEPVAIRPIKRVLTERYGPEAGKIVPSREKLKDLIPINSIIPEEGLPTFSSHMGKFGEQATVPGTGTSLDYSSSRWSRRELKRLASHPGRKKGNIAIIGAGPASLTVAHDLALLRYKVTIYEGGPKTGGMLRYGVPIYRIDQEAMDLEIQEILDLGVEIHFNTPIGKKITLDDLRRDYDAVFLGIGLMKGHALDIEGSDLDGVIIAVDMLLNYNLGYKVDLGKRVLVIGGGDVAMDAARTALRMGQMTDEQRAALDDADARAEDESESVSTALDVARVALRLGVADVKMIALEDWDELPATPFEIEEALEEGIQMSPRVGPNRIIGKDGKVTGLEVIDVESVFDEDKRFNPKFKAGTERVWDCDTVILAIGQKADLDVLGGADDVKLTPRGLVEINFENGQTTAPDVFAGGDVAYGPKLIIDAVLHGHLAALGIEEYVQNKKLKTEVKTEWTVLSNHVMFENWTKLEHRKPPTLPVDRRTGISVVEVGYSEAEAAAEGSRCLECSVNTIFDGSECILCNACVDVCPWDCLKIVSLDQLAGDETLHQVVEEHTGVPLIEITEGHDVTTQMAAMLKDDEACTRCALCAVRCPTDAITMEAFRFEEELTLID</sequence>
<proteinExistence type="predicted"/>
<dbReference type="SUPFAM" id="SSF54862">
    <property type="entry name" value="4Fe-4S ferredoxins"/>
    <property type="match status" value="1"/>
</dbReference>
<protein>
    <submittedName>
        <fullName evidence="5">FAD-dependent oxidoreductase</fullName>
    </submittedName>
</protein>
<evidence type="ECO:0000256" key="3">
    <source>
        <dbReference type="ARBA" id="ARBA00023014"/>
    </source>
</evidence>
<dbReference type="Gene3D" id="1.10.1060.10">
    <property type="entry name" value="Alpha-helical ferredoxin"/>
    <property type="match status" value="1"/>
</dbReference>
<comment type="caution">
    <text evidence="5">The sequence shown here is derived from an EMBL/GenBank/DDBJ whole genome shotgun (WGS) entry which is preliminary data.</text>
</comment>
<dbReference type="PANTHER" id="PTHR42783">
    <property type="entry name" value="GLUTAMATE SYNTHASE [NADPH] SMALL CHAIN"/>
    <property type="match status" value="1"/>
</dbReference>
<dbReference type="SUPFAM" id="SSF51971">
    <property type="entry name" value="Nucleotide-binding domain"/>
    <property type="match status" value="1"/>
</dbReference>
<evidence type="ECO:0000313" key="6">
    <source>
        <dbReference type="Proteomes" id="UP000614469"/>
    </source>
</evidence>
<evidence type="ECO:0000256" key="1">
    <source>
        <dbReference type="ARBA" id="ARBA00022723"/>
    </source>
</evidence>
<dbReference type="Gene3D" id="3.30.70.20">
    <property type="match status" value="1"/>
</dbReference>
<keyword evidence="1" id="KW-0479">Metal-binding</keyword>
<evidence type="ECO:0000313" key="5">
    <source>
        <dbReference type="EMBL" id="MBC8335680.1"/>
    </source>
</evidence>
<dbReference type="InterPro" id="IPR036188">
    <property type="entry name" value="FAD/NAD-bd_sf"/>
</dbReference>
<dbReference type="Pfam" id="PF12838">
    <property type="entry name" value="Fer4_7"/>
    <property type="match status" value="1"/>
</dbReference>
<dbReference type="Proteomes" id="UP000614469">
    <property type="component" value="Unassembled WGS sequence"/>
</dbReference>
<accession>A0A8J6NM54</accession>